<protein>
    <submittedName>
        <fullName evidence="12">Serine-type D-Ala-D-Ala carboxypeptidase</fullName>
    </submittedName>
</protein>
<dbReference type="Pfam" id="PF00768">
    <property type="entry name" value="Peptidase_S11"/>
    <property type="match status" value="1"/>
</dbReference>
<feature type="binding site" evidence="8">
    <location>
        <position position="347"/>
    </location>
    <ligand>
        <name>substrate</name>
    </ligand>
</feature>
<name>C6LD26_9FIRM</name>
<evidence type="ECO:0000259" key="11">
    <source>
        <dbReference type="Pfam" id="PF00768"/>
    </source>
</evidence>
<organism evidence="12 13">
    <name type="scientific">Marvinbryantia formatexigens DSM 14469</name>
    <dbReference type="NCBI Taxonomy" id="478749"/>
    <lineage>
        <taxon>Bacteria</taxon>
        <taxon>Bacillati</taxon>
        <taxon>Bacillota</taxon>
        <taxon>Clostridia</taxon>
        <taxon>Lachnospirales</taxon>
        <taxon>Lachnospiraceae</taxon>
        <taxon>Marvinbryantia</taxon>
    </lineage>
</organism>
<dbReference type="PRINTS" id="PR00725">
    <property type="entry name" value="DADACBPTASE1"/>
</dbReference>
<evidence type="ECO:0000256" key="6">
    <source>
        <dbReference type="ARBA" id="ARBA00023316"/>
    </source>
</evidence>
<dbReference type="Proteomes" id="UP000005561">
    <property type="component" value="Unassembled WGS sequence"/>
</dbReference>
<evidence type="ECO:0000256" key="7">
    <source>
        <dbReference type="PIRSR" id="PIRSR618044-1"/>
    </source>
</evidence>
<feature type="compositionally biased region" description="Basic and acidic residues" evidence="10">
    <location>
        <begin position="1"/>
        <end position="12"/>
    </location>
</feature>
<keyword evidence="3" id="KW-0378">Hydrolase</keyword>
<evidence type="ECO:0000256" key="5">
    <source>
        <dbReference type="ARBA" id="ARBA00022984"/>
    </source>
</evidence>
<keyword evidence="5" id="KW-0573">Peptidoglycan synthesis</keyword>
<dbReference type="GO" id="GO:0009002">
    <property type="term" value="F:serine-type D-Ala-D-Ala carboxypeptidase activity"/>
    <property type="evidence" value="ECO:0007669"/>
    <property type="project" value="InterPro"/>
</dbReference>
<dbReference type="EMBL" id="ACCL02000006">
    <property type="protein sequence ID" value="EET61509.1"/>
    <property type="molecule type" value="Genomic_DNA"/>
</dbReference>
<dbReference type="SUPFAM" id="SSF56601">
    <property type="entry name" value="beta-lactamase/transpeptidase-like"/>
    <property type="match status" value="1"/>
</dbReference>
<dbReference type="GO" id="GO:0006508">
    <property type="term" value="P:proteolysis"/>
    <property type="evidence" value="ECO:0007669"/>
    <property type="project" value="InterPro"/>
</dbReference>
<dbReference type="GO" id="GO:0008360">
    <property type="term" value="P:regulation of cell shape"/>
    <property type="evidence" value="ECO:0007669"/>
    <property type="project" value="UniProtKB-KW"/>
</dbReference>
<feature type="active site" description="Proton acceptor" evidence="7">
    <location>
        <position position="179"/>
    </location>
</feature>
<keyword evidence="2" id="KW-0732">Signal</keyword>
<dbReference type="STRING" id="168384.SAMN05660368_01618"/>
<gene>
    <name evidence="12" type="ORF">BRYFOR_06684</name>
</gene>
<evidence type="ECO:0000256" key="9">
    <source>
        <dbReference type="RuleBase" id="RU004016"/>
    </source>
</evidence>
<dbReference type="InterPro" id="IPR001967">
    <property type="entry name" value="Peptidase_S11_N"/>
</dbReference>
<evidence type="ECO:0000256" key="2">
    <source>
        <dbReference type="ARBA" id="ARBA00022729"/>
    </source>
</evidence>
<comment type="similarity">
    <text evidence="1 9">Belongs to the peptidase S11 family.</text>
</comment>
<accession>C6LD26</accession>
<comment type="caution">
    <text evidence="12">The sequence shown here is derived from an EMBL/GenBank/DDBJ whole genome shotgun (WGS) entry which is preliminary data.</text>
</comment>
<keyword evidence="6" id="KW-0961">Cell wall biogenesis/degradation</keyword>
<evidence type="ECO:0000313" key="12">
    <source>
        <dbReference type="EMBL" id="EET61509.1"/>
    </source>
</evidence>
<reference evidence="12" key="1">
    <citation type="submission" date="2009-07" db="EMBL/GenBank/DDBJ databases">
        <authorList>
            <person name="Weinstock G."/>
            <person name="Sodergren E."/>
            <person name="Clifton S."/>
            <person name="Fulton L."/>
            <person name="Fulton B."/>
            <person name="Courtney L."/>
            <person name="Fronick C."/>
            <person name="Harrison M."/>
            <person name="Strong C."/>
            <person name="Farmer C."/>
            <person name="Delahaunty K."/>
            <person name="Markovic C."/>
            <person name="Hall O."/>
            <person name="Minx P."/>
            <person name="Tomlinson C."/>
            <person name="Mitreva M."/>
            <person name="Nelson J."/>
            <person name="Hou S."/>
            <person name="Wollam A."/>
            <person name="Pepin K.H."/>
            <person name="Johnson M."/>
            <person name="Bhonagiri V."/>
            <person name="Nash W.E."/>
            <person name="Warren W."/>
            <person name="Chinwalla A."/>
            <person name="Mardis E.R."/>
            <person name="Wilson R.K."/>
        </authorList>
    </citation>
    <scope>NUCLEOTIDE SEQUENCE [LARGE SCALE GENOMIC DNA]</scope>
    <source>
        <strain evidence="12">DSM 14469</strain>
    </source>
</reference>
<feature type="region of interest" description="Disordered" evidence="10">
    <location>
        <begin position="1"/>
        <end position="54"/>
    </location>
</feature>
<keyword evidence="4" id="KW-0133">Cell shape</keyword>
<dbReference type="PANTHER" id="PTHR21581">
    <property type="entry name" value="D-ALANYL-D-ALANINE CARBOXYPEPTIDASE"/>
    <property type="match status" value="1"/>
</dbReference>
<keyword evidence="12" id="KW-0645">Protease</keyword>
<dbReference type="RefSeq" id="WP_006861478.1">
    <property type="nucleotide sequence ID" value="NZ_ACCL02000006.1"/>
</dbReference>
<dbReference type="GO" id="GO:0071555">
    <property type="term" value="P:cell wall organization"/>
    <property type="evidence" value="ECO:0007669"/>
    <property type="project" value="UniProtKB-KW"/>
</dbReference>
<proteinExistence type="inferred from homology"/>
<dbReference type="Gene3D" id="3.40.710.10">
    <property type="entry name" value="DD-peptidase/beta-lactamase superfamily"/>
    <property type="match status" value="1"/>
</dbReference>
<dbReference type="InterPro" id="IPR018044">
    <property type="entry name" value="Peptidase_S11"/>
</dbReference>
<feature type="compositionally biased region" description="Basic residues" evidence="10">
    <location>
        <begin position="42"/>
        <end position="54"/>
    </location>
</feature>
<dbReference type="PANTHER" id="PTHR21581:SF6">
    <property type="entry name" value="TRAFFICKING PROTEIN PARTICLE COMPLEX SUBUNIT 12"/>
    <property type="match status" value="1"/>
</dbReference>
<dbReference type="eggNOG" id="COG1686">
    <property type="taxonomic scope" value="Bacteria"/>
</dbReference>
<evidence type="ECO:0000256" key="3">
    <source>
        <dbReference type="ARBA" id="ARBA00022801"/>
    </source>
</evidence>
<evidence type="ECO:0000313" key="13">
    <source>
        <dbReference type="Proteomes" id="UP000005561"/>
    </source>
</evidence>
<keyword evidence="12" id="KW-0121">Carboxypeptidase</keyword>
<evidence type="ECO:0000256" key="1">
    <source>
        <dbReference type="ARBA" id="ARBA00007164"/>
    </source>
</evidence>
<keyword evidence="13" id="KW-1185">Reference proteome</keyword>
<feature type="active site" description="Acyl-ester intermediate" evidence="7">
    <location>
        <position position="176"/>
    </location>
</feature>
<evidence type="ECO:0000256" key="4">
    <source>
        <dbReference type="ARBA" id="ARBA00022960"/>
    </source>
</evidence>
<evidence type="ECO:0000256" key="10">
    <source>
        <dbReference type="SAM" id="MobiDB-lite"/>
    </source>
</evidence>
<feature type="domain" description="Peptidase S11 D-alanyl-D-alanine carboxypeptidase A N-terminal" evidence="11">
    <location>
        <begin position="149"/>
        <end position="377"/>
    </location>
</feature>
<sequence>MVNYEYRNDRRPAGRQTDGNRKRQNMVRQQTGKRQESERRMGSRKAMKQQRRRRRRVRIQKMLLTAAGFLGAAFVCLAAVRVVIPWLTQVAENLVRTQQYGAADTIGGESAAPQVTDDGSLAQQYGVSEDEGADAGSGTASVDLGGLYSPCAVLLDAGTGEMLAEKNGSAQMYPASLTKIMTALLLVEYCGNLDGTAWIPTDIYDQLYAEGASVAGFLPGEEVTLRDLLYGILLPSGAECCLTAARYIAGSEESFVQIMNQRAAELGMTNTHFTNSTGLQDAQHYSSAEDIAALLQYALQNASFREAFTSEYYYVQPTQEHPEGFTFWSTLFSQAQASGDDRILGGKTGYTQEAGLCLASLLRVGGREYILVTAGAPGSHETEPYHIEDAQNVANQLE</sequence>
<feature type="active site" evidence="7">
    <location>
        <position position="236"/>
    </location>
</feature>
<dbReference type="GO" id="GO:0009252">
    <property type="term" value="P:peptidoglycan biosynthetic process"/>
    <property type="evidence" value="ECO:0007669"/>
    <property type="project" value="UniProtKB-KW"/>
</dbReference>
<evidence type="ECO:0000256" key="8">
    <source>
        <dbReference type="PIRSR" id="PIRSR618044-2"/>
    </source>
</evidence>
<dbReference type="AlphaFoldDB" id="C6LD26"/>
<dbReference type="InterPro" id="IPR012338">
    <property type="entry name" value="Beta-lactam/transpept-like"/>
</dbReference>